<sequence>MGIPPFSPSALLCTESGSGLNDEGDDSTLMSGEDEDEDDEYIQFLLDKETSINGGFPNLDLSQAENESWIQEARSDAIHYTLKTGGAFGFGMQTVYLSITYLDRFLSRRTIDRERWWAIRLLGIACLSLAAKMEESRVPALTEYPPPMENLFTFESTLIQRMELLVLNTLDWKLRFITPFSFTPYFLSKFITPHSHMHRKSSILSTTMGIIFNAIRDAKLMSHMPSVLAAAATLLALDGGLVKEGMEVIISALPSGGCLNIDDVFWCYKQMKGLEREKKEFPKNCGLKRKRSDDT</sequence>
<dbReference type="SUPFAM" id="SSF47954">
    <property type="entry name" value="Cyclin-like"/>
    <property type="match status" value="2"/>
</dbReference>
<dbReference type="CDD" id="cd20543">
    <property type="entry name" value="CYCLIN_AtCycD-like_rpt1"/>
    <property type="match status" value="1"/>
</dbReference>
<feature type="domain" description="Cyclin-like" evidence="7">
    <location>
        <begin position="79"/>
        <end position="168"/>
    </location>
</feature>
<evidence type="ECO:0000256" key="3">
    <source>
        <dbReference type="ARBA" id="ARBA00023127"/>
    </source>
</evidence>
<dbReference type="GO" id="GO:0051301">
    <property type="term" value="P:cell division"/>
    <property type="evidence" value="ECO:0007669"/>
    <property type="project" value="UniProtKB-KW"/>
</dbReference>
<keyword evidence="3 5" id="KW-0195">Cyclin</keyword>
<feature type="region of interest" description="Disordered" evidence="6">
    <location>
        <begin position="15"/>
        <end position="35"/>
    </location>
</feature>
<organism evidence="8 9">
    <name type="scientific">Cuscuta europaea</name>
    <name type="common">European dodder</name>
    <dbReference type="NCBI Taxonomy" id="41803"/>
    <lineage>
        <taxon>Eukaryota</taxon>
        <taxon>Viridiplantae</taxon>
        <taxon>Streptophyta</taxon>
        <taxon>Embryophyta</taxon>
        <taxon>Tracheophyta</taxon>
        <taxon>Spermatophyta</taxon>
        <taxon>Magnoliopsida</taxon>
        <taxon>eudicotyledons</taxon>
        <taxon>Gunneridae</taxon>
        <taxon>Pentapetalae</taxon>
        <taxon>asterids</taxon>
        <taxon>lamiids</taxon>
        <taxon>Solanales</taxon>
        <taxon>Convolvulaceae</taxon>
        <taxon>Cuscuteae</taxon>
        <taxon>Cuscuta</taxon>
        <taxon>Cuscuta subgen. Cuscuta</taxon>
    </lineage>
</organism>
<keyword evidence="9" id="KW-1185">Reference proteome</keyword>
<dbReference type="AlphaFoldDB" id="A0A9P1E4M0"/>
<evidence type="ECO:0000259" key="7">
    <source>
        <dbReference type="SMART" id="SM00385"/>
    </source>
</evidence>
<keyword evidence="2" id="KW-0132">Cell division</keyword>
<feature type="compositionally biased region" description="Acidic residues" evidence="6">
    <location>
        <begin position="22"/>
        <end position="35"/>
    </location>
</feature>
<gene>
    <name evidence="8" type="ORF">CEURO_LOCUS6615</name>
</gene>
<dbReference type="OrthoDB" id="306099at2759"/>
<dbReference type="Gene3D" id="1.10.472.10">
    <property type="entry name" value="Cyclin-like"/>
    <property type="match status" value="2"/>
</dbReference>
<comment type="similarity">
    <text evidence="1">Belongs to the cyclin family. Cyclin D subfamily.</text>
</comment>
<evidence type="ECO:0000313" key="8">
    <source>
        <dbReference type="EMBL" id="CAH9078201.1"/>
    </source>
</evidence>
<dbReference type="InterPro" id="IPR039361">
    <property type="entry name" value="Cyclin"/>
</dbReference>
<accession>A0A9P1E4M0</accession>
<evidence type="ECO:0000256" key="5">
    <source>
        <dbReference type="RuleBase" id="RU000383"/>
    </source>
</evidence>
<comment type="caution">
    <text evidence="8">The sequence shown here is derived from an EMBL/GenBank/DDBJ whole genome shotgun (WGS) entry which is preliminary data.</text>
</comment>
<dbReference type="Proteomes" id="UP001152484">
    <property type="component" value="Unassembled WGS sequence"/>
</dbReference>
<evidence type="ECO:0000256" key="6">
    <source>
        <dbReference type="SAM" id="MobiDB-lite"/>
    </source>
</evidence>
<reference evidence="8" key="1">
    <citation type="submission" date="2022-07" db="EMBL/GenBank/DDBJ databases">
        <authorList>
            <person name="Macas J."/>
            <person name="Novak P."/>
            <person name="Neumann P."/>
        </authorList>
    </citation>
    <scope>NUCLEOTIDE SEQUENCE</scope>
</reference>
<dbReference type="InterPro" id="IPR006671">
    <property type="entry name" value="Cyclin_N"/>
</dbReference>
<evidence type="ECO:0000256" key="4">
    <source>
        <dbReference type="ARBA" id="ARBA00023306"/>
    </source>
</evidence>
<evidence type="ECO:0000256" key="1">
    <source>
        <dbReference type="ARBA" id="ARBA00009065"/>
    </source>
</evidence>
<evidence type="ECO:0000256" key="2">
    <source>
        <dbReference type="ARBA" id="ARBA00022618"/>
    </source>
</evidence>
<dbReference type="PANTHER" id="PTHR10177">
    <property type="entry name" value="CYCLINS"/>
    <property type="match status" value="1"/>
</dbReference>
<keyword evidence="4" id="KW-0131">Cell cycle</keyword>
<dbReference type="Pfam" id="PF00134">
    <property type="entry name" value="Cyclin_N"/>
    <property type="match status" value="1"/>
</dbReference>
<dbReference type="FunFam" id="1.10.472.10:FF:000069">
    <property type="entry name" value="Cyclin-D5-1"/>
    <property type="match status" value="1"/>
</dbReference>
<evidence type="ECO:0000313" key="9">
    <source>
        <dbReference type="Proteomes" id="UP001152484"/>
    </source>
</evidence>
<dbReference type="EMBL" id="CAMAPE010000010">
    <property type="protein sequence ID" value="CAH9078201.1"/>
    <property type="molecule type" value="Genomic_DNA"/>
</dbReference>
<proteinExistence type="inferred from homology"/>
<dbReference type="InterPro" id="IPR013763">
    <property type="entry name" value="Cyclin-like_dom"/>
</dbReference>
<dbReference type="InterPro" id="IPR036915">
    <property type="entry name" value="Cyclin-like_sf"/>
</dbReference>
<dbReference type="SMART" id="SM00385">
    <property type="entry name" value="CYCLIN"/>
    <property type="match status" value="1"/>
</dbReference>
<name>A0A9P1E4M0_CUSEU</name>
<protein>
    <recommendedName>
        <fullName evidence="7">Cyclin-like domain-containing protein</fullName>
    </recommendedName>
</protein>